<dbReference type="Proteomes" id="UP000640999">
    <property type="component" value="Unassembled WGS sequence"/>
</dbReference>
<reference evidence="3" key="1">
    <citation type="submission" date="2019-10" db="EMBL/GenBank/DDBJ databases">
        <title>Bird 10,000 Genomes (B10K) Project - Family phase.</title>
        <authorList>
            <person name="Zhang G."/>
        </authorList>
    </citation>
    <scope>NUCLEOTIDE SEQUENCE</scope>
    <source>
        <strain evidence="3">B10K-IZ-033-78</strain>
        <tissue evidence="3">Muscle</tissue>
    </source>
</reference>
<name>A0A850VCY6_9CORV</name>
<dbReference type="AlphaFoldDB" id="A0A850VCY6"/>
<dbReference type="SUPFAM" id="SSF49562">
    <property type="entry name" value="C2 domain (Calcium/lipid-binding domain, CaLB)"/>
    <property type="match status" value="1"/>
</dbReference>
<keyword evidence="4" id="KW-1185">Reference proteome</keyword>
<dbReference type="OrthoDB" id="1366754at2759"/>
<gene>
    <name evidence="3" type="primary">Prf1</name>
    <name evidence="3" type="ORF">CHLHAR_R14715</name>
</gene>
<dbReference type="InterPro" id="IPR052784">
    <property type="entry name" value="Perforin-1_pore-forming"/>
</dbReference>
<feature type="non-terminal residue" evidence="3">
    <location>
        <position position="185"/>
    </location>
</feature>
<dbReference type="PROSITE" id="PS50004">
    <property type="entry name" value="C2"/>
    <property type="match status" value="1"/>
</dbReference>
<dbReference type="PANTHER" id="PTHR46096:SF3">
    <property type="entry name" value="PERFORIN-1"/>
    <property type="match status" value="1"/>
</dbReference>
<dbReference type="Gene3D" id="2.60.40.150">
    <property type="entry name" value="C2 domain"/>
    <property type="match status" value="1"/>
</dbReference>
<protein>
    <submittedName>
        <fullName evidence="3">PERF protein</fullName>
    </submittedName>
</protein>
<dbReference type="GO" id="GO:0022829">
    <property type="term" value="F:wide pore channel activity"/>
    <property type="evidence" value="ECO:0007669"/>
    <property type="project" value="TreeGrafter"/>
</dbReference>
<dbReference type="GO" id="GO:0001913">
    <property type="term" value="P:T cell mediated cytotoxicity"/>
    <property type="evidence" value="ECO:0007669"/>
    <property type="project" value="TreeGrafter"/>
</dbReference>
<dbReference type="InterPro" id="IPR035892">
    <property type="entry name" value="C2_domain_sf"/>
</dbReference>
<dbReference type="EMBL" id="WEIW01007262">
    <property type="protein sequence ID" value="NWH42315.1"/>
    <property type="molecule type" value="Genomic_DNA"/>
</dbReference>
<dbReference type="GO" id="GO:0016020">
    <property type="term" value="C:membrane"/>
    <property type="evidence" value="ECO:0007669"/>
    <property type="project" value="TreeGrafter"/>
</dbReference>
<feature type="non-terminal residue" evidence="3">
    <location>
        <position position="1"/>
    </location>
</feature>
<feature type="domain" description="C2" evidence="2">
    <location>
        <begin position="20"/>
        <end position="140"/>
    </location>
</feature>
<evidence type="ECO:0000256" key="1">
    <source>
        <dbReference type="ARBA" id="ARBA00022729"/>
    </source>
</evidence>
<evidence type="ECO:0000313" key="4">
    <source>
        <dbReference type="Proteomes" id="UP000640999"/>
    </source>
</evidence>
<comment type="caution">
    <text evidence="3">The sequence shown here is derived from an EMBL/GenBank/DDBJ whole genome shotgun (WGS) entry which is preliminary data.</text>
</comment>
<accession>A0A850VCY6</accession>
<dbReference type="SMART" id="SM00239">
    <property type="entry name" value="C2"/>
    <property type="match status" value="1"/>
</dbReference>
<proteinExistence type="predicted"/>
<keyword evidence="1" id="KW-0732">Signal</keyword>
<evidence type="ECO:0000259" key="2">
    <source>
        <dbReference type="PROSITE" id="PS50004"/>
    </source>
</evidence>
<dbReference type="GO" id="GO:0001771">
    <property type="term" value="P:immunological synapse formation"/>
    <property type="evidence" value="ECO:0007669"/>
    <property type="project" value="TreeGrafter"/>
</dbReference>
<dbReference type="Pfam" id="PF00168">
    <property type="entry name" value="C2"/>
    <property type="match status" value="1"/>
</dbReference>
<dbReference type="GO" id="GO:0051607">
    <property type="term" value="P:defense response to virus"/>
    <property type="evidence" value="ECO:0007669"/>
    <property type="project" value="TreeGrafter"/>
</dbReference>
<dbReference type="InterPro" id="IPR000008">
    <property type="entry name" value="C2_dom"/>
</dbReference>
<dbReference type="PANTHER" id="PTHR46096">
    <property type="entry name" value="PERFORIN-1"/>
    <property type="match status" value="1"/>
</dbReference>
<organism evidence="3 4">
    <name type="scientific">Chloropsis hardwickii</name>
    <dbReference type="NCBI Taxonomy" id="667144"/>
    <lineage>
        <taxon>Eukaryota</taxon>
        <taxon>Metazoa</taxon>
        <taxon>Chordata</taxon>
        <taxon>Craniata</taxon>
        <taxon>Vertebrata</taxon>
        <taxon>Euteleostomi</taxon>
        <taxon>Archelosauria</taxon>
        <taxon>Archosauria</taxon>
        <taxon>Dinosauria</taxon>
        <taxon>Saurischia</taxon>
        <taxon>Theropoda</taxon>
        <taxon>Coelurosauria</taxon>
        <taxon>Aves</taxon>
        <taxon>Neognathae</taxon>
        <taxon>Neoaves</taxon>
        <taxon>Telluraves</taxon>
        <taxon>Australaves</taxon>
        <taxon>Passeriformes</taxon>
        <taxon>Corvoidea</taxon>
        <taxon>Irenidae</taxon>
        <taxon>Chloropsis</taxon>
    </lineage>
</organism>
<sequence>DDLSADRSADRSTPDPCHCPCSATPLPLGGSSCCPAHRGLAHLSVQVRSGRGWTGDVLSSTDAYVRVTFADRSARTATAWNTARPRWGQRLELGQVRLLPGAHLELQVWDEDHGWDDDVLGTCRTPLTAGHRPELVCFPGTGQLDFGVTVTCGPALAGELCHEYRPKAVAQGGVGLVEGGAWPPR</sequence>
<evidence type="ECO:0000313" key="3">
    <source>
        <dbReference type="EMBL" id="NWH42315.1"/>
    </source>
</evidence>